<dbReference type="Proteomes" id="UP000266489">
    <property type="component" value="Unassembled WGS sequence"/>
</dbReference>
<dbReference type="EMBL" id="QXIT01000130">
    <property type="protein sequence ID" value="RIE07129.1"/>
    <property type="molecule type" value="Genomic_DNA"/>
</dbReference>
<keyword evidence="3" id="KW-1185">Reference proteome</keyword>
<protein>
    <submittedName>
        <fullName evidence="1">Uncharacterized protein</fullName>
    </submittedName>
</protein>
<evidence type="ECO:0000313" key="3">
    <source>
        <dbReference type="Proteomes" id="UP000266260"/>
    </source>
</evidence>
<comment type="caution">
    <text evidence="1">The sequence shown here is derived from an EMBL/GenBank/DDBJ whole genome shotgun (WGS) entry which is preliminary data.</text>
</comment>
<gene>
    <name evidence="2" type="ORF">SMC5_08390</name>
    <name evidence="1" type="ORF">SMC6_07560</name>
</gene>
<dbReference type="Proteomes" id="UP000266260">
    <property type="component" value="Unassembled WGS sequence"/>
</dbReference>
<reference evidence="3 4" key="1">
    <citation type="submission" date="2018-09" db="EMBL/GenBank/DDBJ databases">
        <title>Discovery and Ecogenomic Context for Candidatus Cryosericales, a Global Caldiserica Order Active in Thawing Permafrost.</title>
        <authorList>
            <person name="Martinez M.A."/>
            <person name="Woodcroft B.J."/>
            <person name="Ignacio Espinoza J.C."/>
            <person name="Zayed A."/>
            <person name="Singleton C.M."/>
            <person name="Boyd J."/>
            <person name="Li Y.-F."/>
            <person name="Purvine S."/>
            <person name="Maughan H."/>
            <person name="Hodgkins S.B."/>
            <person name="Anderson D."/>
            <person name="Sederholm M."/>
            <person name="Temperton B."/>
            <person name="Saleska S.R."/>
            <person name="Tyson G.W."/>
            <person name="Rich V.I."/>
        </authorList>
    </citation>
    <scope>NUCLEOTIDE SEQUENCE [LARGE SCALE GENOMIC DNA]</scope>
    <source>
        <strain evidence="2 4">SMC5</strain>
        <strain evidence="1 3">SMC6</strain>
    </source>
</reference>
<accession>A0A398D150</accession>
<sequence>MLRHDSVQRFQVSVLTCVDGLGRGQLEPLVCNPHRCPGTPDVKFSTVIDAYNWLEDGYVHVVDDFRLTNTIGISI</sequence>
<dbReference type="EMBL" id="QXIU01000208">
    <property type="protein sequence ID" value="RIE08207.1"/>
    <property type="molecule type" value="Genomic_DNA"/>
</dbReference>
<name>A0A398D150_9BACT</name>
<accession>A0A398D735</accession>
<proteinExistence type="predicted"/>
<evidence type="ECO:0000313" key="4">
    <source>
        <dbReference type="Proteomes" id="UP000266489"/>
    </source>
</evidence>
<evidence type="ECO:0000313" key="1">
    <source>
        <dbReference type="EMBL" id="RIE07129.1"/>
    </source>
</evidence>
<dbReference type="AlphaFoldDB" id="A0A398D150"/>
<organism evidence="1 3">
    <name type="scientific">Candidatus Cryosericum odellii</name>
    <dbReference type="NCBI Taxonomy" id="2290917"/>
    <lineage>
        <taxon>Bacteria</taxon>
        <taxon>Pseudomonadati</taxon>
        <taxon>Caldisericota/Cryosericota group</taxon>
        <taxon>Candidatus Cryosericota</taxon>
        <taxon>Candidatus Cryosericia</taxon>
        <taxon>Candidatus Cryosericales</taxon>
        <taxon>Candidatus Cryosericaceae</taxon>
        <taxon>Candidatus Cryosericum</taxon>
    </lineage>
</organism>
<evidence type="ECO:0000313" key="2">
    <source>
        <dbReference type="EMBL" id="RIE08207.1"/>
    </source>
</evidence>